<reference evidence="2" key="1">
    <citation type="submission" date="2014-09" db="EMBL/GenBank/DDBJ databases">
        <title>Draft genome sequence of an oleaginous Mucoromycotina fungus Mucor ambiguus NBRC6742.</title>
        <authorList>
            <person name="Takeda I."/>
            <person name="Yamane N."/>
            <person name="Morita T."/>
            <person name="Tamano K."/>
            <person name="Machida M."/>
            <person name="Baker S."/>
            <person name="Koike H."/>
        </authorList>
    </citation>
    <scope>NUCLEOTIDE SEQUENCE</scope>
    <source>
        <strain evidence="2">NBRC 6742</strain>
    </source>
</reference>
<keyword evidence="3" id="KW-1185">Reference proteome</keyword>
<proteinExistence type="predicted"/>
<evidence type="ECO:0000256" key="1">
    <source>
        <dbReference type="SAM" id="MobiDB-lite"/>
    </source>
</evidence>
<gene>
    <name evidence="2" type="ORF">MAM1_0054c03523</name>
</gene>
<dbReference type="EMBL" id="DF836343">
    <property type="protein sequence ID" value="GAN04064.1"/>
    <property type="molecule type" value="Genomic_DNA"/>
</dbReference>
<accession>A0A0C9M9R1</accession>
<name>A0A0C9M9R1_9FUNG</name>
<dbReference type="AlphaFoldDB" id="A0A0C9M9R1"/>
<evidence type="ECO:0008006" key="4">
    <source>
        <dbReference type="Google" id="ProtNLM"/>
    </source>
</evidence>
<evidence type="ECO:0000313" key="3">
    <source>
        <dbReference type="Proteomes" id="UP000053815"/>
    </source>
</evidence>
<feature type="region of interest" description="Disordered" evidence="1">
    <location>
        <begin position="454"/>
        <end position="476"/>
    </location>
</feature>
<dbReference type="STRING" id="91626.A0A0C9M9R1"/>
<sequence>MTSHLHWQSRPITTTSNQSRLLSLPKEILLEIVSSVAIDSNSLIPIALLELSQCCKYLYHLVHKDPWRQQTLWPRAFHHRFDTGAIYRRRLNQQINWQYVLERRCKALNQCKTFAINSNRIELLDTIDWEVIWDVITEHDQYNIPHLMDYQVHYAAGIAFQLGSYRDREIYPVVLPILSILVNYDFSITRFFTSENTAIVSNELSQFAYNFEADALITQHTPLRYFHSWSSPMDHQQHQQTISNTSFYPAQDPLASAFHLFFTTIFANHPNIYQAIPGCIPIPLYTLTSELFDVEFLRRYERNLFFASLQESSQDWEEKQQHMPISPSTTSRLNNIYADSGFASASQFVSEAHLIEGEWMGYYTFQDPDDAAAAEENSRPMTNATTTTTTTAAATTTATTTMTNNTTPTNTTLENATTMEDWFDGPMRITIKIVPLEDASGEPISQSSWLSRWLDDETPDDANMTEPRKRRKTNNNNLVETIQNASSASSSSAPNQFPYKHLKACPLTRFEGTGVDNLGTFSITGLVDDTEEGQVTWEKNYIDSGETWEYSGRFAWPMGLCGRWGDEEYGGPWWMWKVADKDTTSTTSTVTK</sequence>
<evidence type="ECO:0000313" key="2">
    <source>
        <dbReference type="EMBL" id="GAN04064.1"/>
    </source>
</evidence>
<protein>
    <recommendedName>
        <fullName evidence="4">F-box domain-containing protein</fullName>
    </recommendedName>
</protein>
<organism evidence="2">
    <name type="scientific">Mucor ambiguus</name>
    <dbReference type="NCBI Taxonomy" id="91626"/>
    <lineage>
        <taxon>Eukaryota</taxon>
        <taxon>Fungi</taxon>
        <taxon>Fungi incertae sedis</taxon>
        <taxon>Mucoromycota</taxon>
        <taxon>Mucoromycotina</taxon>
        <taxon>Mucoromycetes</taxon>
        <taxon>Mucorales</taxon>
        <taxon>Mucorineae</taxon>
        <taxon>Mucoraceae</taxon>
        <taxon>Mucor</taxon>
    </lineage>
</organism>
<dbReference type="Proteomes" id="UP000053815">
    <property type="component" value="Unassembled WGS sequence"/>
</dbReference>
<dbReference type="OrthoDB" id="2325329at2759"/>